<reference evidence="3 4" key="1">
    <citation type="journal article" date="2016" name="Environ. Microbiol.">
        <title>Genomic diversification of marine cyanophages into stable ecotypes.</title>
        <authorList>
            <person name="Marston M.F."/>
            <person name="Martiny J.B."/>
        </authorList>
    </citation>
    <scope>NUCLEOTIDE SEQUENCE [LARGE SCALE GENOMIC DNA]</scope>
    <source>
        <strain evidence="3">RW_30_0905</strain>
    </source>
</reference>
<dbReference type="InterPro" id="IPR007694">
    <property type="entry name" value="DNA_helicase_DnaB-like_C"/>
</dbReference>
<keyword evidence="1" id="KW-0067">ATP-binding</keyword>
<dbReference type="EC" id="3.6.4.-" evidence="1"/>
<dbReference type="Gene3D" id="3.40.50.300">
    <property type="entry name" value="P-loop containing nucleotide triphosphate hydrolases"/>
    <property type="match status" value="1"/>
</dbReference>
<evidence type="ECO:0000313" key="3">
    <source>
        <dbReference type="EMBL" id="AOO06671.1"/>
    </source>
</evidence>
<dbReference type="PANTHER" id="PTHR30153:SF2">
    <property type="entry name" value="REPLICATIVE DNA HELICASE"/>
    <property type="match status" value="1"/>
</dbReference>
<feature type="binding site" evidence="1">
    <location>
        <begin position="192"/>
        <end position="199"/>
    </location>
    <ligand>
        <name>ATP</name>
        <dbReference type="ChEBI" id="CHEBI:30616"/>
    </ligand>
</feature>
<comment type="function">
    <text evidence="1">ATP-dependent DNA helicase essential for viral DNA replication and recombination. The helicase moves 5' -&gt; 3' on the lagging strand template, unwinding the DNA duplex ahead of the leading strand polymerase at the replication fork and generating ssDNA for both leading and lagging strand synthesis. Interaction with the primase allows the primase to initiate lagging strand synthesis and fully activates the helicase. Loaded by the helicase assembly factor on replication forks that begin at discrete replication origin sequences, as well as on forks that are created during recombination.</text>
</comment>
<dbReference type="Pfam" id="PF03796">
    <property type="entry name" value="DnaB_C"/>
    <property type="match status" value="1"/>
</dbReference>
<keyword evidence="1" id="KW-0378">Hydrolase</keyword>
<keyword evidence="1" id="KW-1194">Viral DNA replication</keyword>
<dbReference type="Proteomes" id="UP000220960">
    <property type="component" value="Segment"/>
</dbReference>
<feature type="domain" description="SF4 helicase" evidence="2">
    <location>
        <begin position="160"/>
        <end position="427"/>
    </location>
</feature>
<comment type="subunit">
    <text evidence="1">Homohexamer. The homohexamer is a trimer of asymmetric dimers. Interacts with the DNA primase; this interaction forms the active primosome complex, which is composed of 6 helicase and 1 primase subunits and expresses full helicase and primase activities. Interacts (via C-terminus) with the helicase assembly factor; this interaction brings about the rapid assembly of the helicase onto ssDNA. Part of the replicase complex that includes the DNA polymerase, the polymerase clamp, the clamp loader complex, the single-stranded DNA binding protein, the primase, the DnaB-like replicative helicase and the helicase assembly factor.</text>
</comment>
<dbReference type="GO" id="GO:0039686">
    <property type="term" value="P:bidirectional double-stranded viral DNA replication"/>
    <property type="evidence" value="ECO:0007669"/>
    <property type="project" value="InterPro"/>
</dbReference>
<sequence length="461" mass="52202">MNLEVTILSNLIFNQGYTRKVLPFIRQEYFTAREYKIIFLEIHEYVSQYEALPSLNAIGIECQERTDLTEDQYKQVVEVLNVLSDDPADFDWLVNTTEKWCQERAIYLSLMESVKIADGQDSKRDKGAIPQILSEALGVSFDQHVGHDYVSDAEARYDFYHRKEDKIPFDLSLFNKITKGGLPNKTLNIALAGTGVGKSLFMCHCASSALLQGKNVLYITMEMAEEKIAERIDANLLNIPIQQLSDLPKVMFDKKIANLSKKTQGKLIIKEYPTASAHVGHFKSLISDLSLKRSIRPDIIFVDYLNICASERYKGSIVNSYTYVKAIAEELRGLACECNVPIISATQTTRSGYGSTDVDLTDTSESFGLPATADLMFALISTEELEGMNQIMVKQLKNRYNDLTTYKRFCIGIDRAKMRLYDVEESAQDDLVDSGQGTKEQQIDIVKKFTAKKTFQDLKYD</sequence>
<protein>
    <recommendedName>
        <fullName evidence="1">DnaB-like replicative helicase</fullName>
        <ecNumber evidence="1">3.6.4.-</ecNumber>
    </recommendedName>
</protein>
<dbReference type="PANTHER" id="PTHR30153">
    <property type="entry name" value="REPLICATIVE DNA HELICASE DNAB"/>
    <property type="match status" value="1"/>
</dbReference>
<dbReference type="EMBL" id="KX349268">
    <property type="protein sequence ID" value="AOO06671.1"/>
    <property type="molecule type" value="Genomic_DNA"/>
</dbReference>
<evidence type="ECO:0000313" key="4">
    <source>
        <dbReference type="Proteomes" id="UP000220960"/>
    </source>
</evidence>
<dbReference type="InterPro" id="IPR027417">
    <property type="entry name" value="P-loop_NTPase"/>
</dbReference>
<dbReference type="InterPro" id="IPR046393">
    <property type="entry name" value="Helic_T4"/>
</dbReference>
<dbReference type="GO" id="GO:0003677">
    <property type="term" value="F:DNA binding"/>
    <property type="evidence" value="ECO:0007669"/>
    <property type="project" value="UniProtKB-KW"/>
</dbReference>
<dbReference type="GO" id="GO:0003678">
    <property type="term" value="F:DNA helicase activity"/>
    <property type="evidence" value="ECO:0007669"/>
    <property type="project" value="UniProtKB-UniRule"/>
</dbReference>
<gene>
    <name evidence="3" type="ORF">RW300905_169</name>
</gene>
<accession>A0A1D7RZ00</accession>
<dbReference type="SUPFAM" id="SSF52540">
    <property type="entry name" value="P-loop containing nucleoside triphosphate hydrolases"/>
    <property type="match status" value="1"/>
</dbReference>
<dbReference type="PROSITE" id="PS51199">
    <property type="entry name" value="SF4_HELICASE"/>
    <property type="match status" value="1"/>
</dbReference>
<dbReference type="GO" id="GO:0016787">
    <property type="term" value="F:hydrolase activity"/>
    <property type="evidence" value="ECO:0007669"/>
    <property type="project" value="UniProtKB-KW"/>
</dbReference>
<dbReference type="GO" id="GO:0006260">
    <property type="term" value="P:DNA replication"/>
    <property type="evidence" value="ECO:0007669"/>
    <property type="project" value="UniProtKB-KW"/>
</dbReference>
<evidence type="ECO:0000256" key="1">
    <source>
        <dbReference type="HAMAP-Rule" id="MF_04155"/>
    </source>
</evidence>
<dbReference type="GO" id="GO:0005524">
    <property type="term" value="F:ATP binding"/>
    <property type="evidence" value="ECO:0007669"/>
    <property type="project" value="UniProtKB-UniRule"/>
</dbReference>
<proteinExistence type="inferred from homology"/>
<dbReference type="HAMAP" id="MF_04155">
    <property type="entry name" value="Helic_T4"/>
    <property type="match status" value="1"/>
</dbReference>
<organism evidence="3 4">
    <name type="scientific">Synechococcus phage S-RIM2</name>
    <dbReference type="NCBI Taxonomy" id="687800"/>
    <lineage>
        <taxon>Viruses</taxon>
        <taxon>Duplodnaviria</taxon>
        <taxon>Heunggongvirae</taxon>
        <taxon>Uroviricota</taxon>
        <taxon>Caudoviricetes</taxon>
        <taxon>Pantevenvirales</taxon>
        <taxon>Kyanoviridae</taxon>
        <taxon>Nerrivikvirus</taxon>
        <taxon>Nerrivikvirus srim2</taxon>
    </lineage>
</organism>
<comment type="similarity">
    <text evidence="1">Belongs to the helicase family. DnaB subfamily.</text>
</comment>
<name>A0A1D7RZ00_9CAUD</name>
<keyword evidence="1" id="KW-0238">DNA-binding</keyword>
<keyword evidence="1" id="KW-0547">Nucleotide-binding</keyword>
<keyword evidence="1 3" id="KW-0347">Helicase</keyword>
<evidence type="ECO:0000259" key="2">
    <source>
        <dbReference type="PROSITE" id="PS51199"/>
    </source>
</evidence>
<keyword evidence="1" id="KW-0235">DNA replication</keyword>